<dbReference type="EMBL" id="LR796322">
    <property type="protein sequence ID" value="CAB4136401.1"/>
    <property type="molecule type" value="Genomic_DNA"/>
</dbReference>
<dbReference type="Pfam" id="PF20901">
    <property type="entry name" value="Sf6_terminase"/>
    <property type="match status" value="1"/>
</dbReference>
<organism evidence="3">
    <name type="scientific">uncultured Caudovirales phage</name>
    <dbReference type="NCBI Taxonomy" id="2100421"/>
    <lineage>
        <taxon>Viruses</taxon>
        <taxon>Duplodnaviria</taxon>
        <taxon>Heunggongvirae</taxon>
        <taxon>Uroviricota</taxon>
        <taxon>Caudoviricetes</taxon>
        <taxon>Peduoviridae</taxon>
        <taxon>Maltschvirus</taxon>
        <taxon>Maltschvirus maltsch</taxon>
    </lineage>
</organism>
<protein>
    <recommendedName>
        <fullName evidence="4">Terminase small subunit</fullName>
    </recommendedName>
</protein>
<feature type="coiled-coil region" evidence="1">
    <location>
        <begin position="56"/>
        <end position="83"/>
    </location>
</feature>
<evidence type="ECO:0008006" key="4">
    <source>
        <dbReference type="Google" id="ProtNLM"/>
    </source>
</evidence>
<evidence type="ECO:0000313" key="3">
    <source>
        <dbReference type="EMBL" id="CAB4152149.1"/>
    </source>
</evidence>
<dbReference type="Gene3D" id="1.10.10.60">
    <property type="entry name" value="Homeodomain-like"/>
    <property type="match status" value="1"/>
</dbReference>
<dbReference type="EMBL" id="LR796554">
    <property type="protein sequence ID" value="CAB4152149.1"/>
    <property type="molecule type" value="Genomic_DNA"/>
</dbReference>
<name>A0A6J5N911_9CAUD</name>
<keyword evidence="1" id="KW-0175">Coiled coil</keyword>
<gene>
    <name evidence="2" type="ORF">UFOVP304_27</name>
    <name evidence="3" type="ORF">UFOVP584_54</name>
</gene>
<dbReference type="InterPro" id="IPR048683">
    <property type="entry name" value="Sf6_terminase"/>
</dbReference>
<reference evidence="3" key="1">
    <citation type="submission" date="2020-04" db="EMBL/GenBank/DDBJ databases">
        <authorList>
            <person name="Chiriac C."/>
            <person name="Salcher M."/>
            <person name="Ghai R."/>
            <person name="Kavagutti S V."/>
        </authorList>
    </citation>
    <scope>NUCLEOTIDE SEQUENCE</scope>
</reference>
<accession>A0A6J5N911</accession>
<sequence>MARLTEYNFELCIEICEEIALGSNIMTILENNSNYPSWSTFRRWKRDNEELRTLYINSQQDKAEALEKEMDDYRSMLLAKEIDASTYNTLVQTLKWKMAKFYPKVFGDKTDITSGGEKINTNISILNIDPLSDDATDDSTT</sequence>
<evidence type="ECO:0000256" key="1">
    <source>
        <dbReference type="SAM" id="Coils"/>
    </source>
</evidence>
<evidence type="ECO:0000313" key="2">
    <source>
        <dbReference type="EMBL" id="CAB4136401.1"/>
    </source>
</evidence>
<proteinExistence type="predicted"/>